<dbReference type="EMBL" id="FRAR01000027">
    <property type="protein sequence ID" value="SHK87820.1"/>
    <property type="molecule type" value="Genomic_DNA"/>
</dbReference>
<dbReference type="AlphaFoldDB" id="A0A1M6W273"/>
<dbReference type="RefSeq" id="WP_072916869.1">
    <property type="nucleotide sequence ID" value="NZ_FRAR01000027.1"/>
</dbReference>
<evidence type="ECO:0000313" key="2">
    <source>
        <dbReference type="Proteomes" id="UP000183997"/>
    </source>
</evidence>
<dbReference type="STRING" id="1121421.SAMN02745123_03456"/>
<organism evidence="1 2">
    <name type="scientific">Desulforamulus aeronauticus DSM 10349</name>
    <dbReference type="NCBI Taxonomy" id="1121421"/>
    <lineage>
        <taxon>Bacteria</taxon>
        <taxon>Bacillati</taxon>
        <taxon>Bacillota</taxon>
        <taxon>Clostridia</taxon>
        <taxon>Eubacteriales</taxon>
        <taxon>Peptococcaceae</taxon>
        <taxon>Desulforamulus</taxon>
    </lineage>
</organism>
<dbReference type="Proteomes" id="UP000183997">
    <property type="component" value="Unassembled WGS sequence"/>
</dbReference>
<dbReference type="PANTHER" id="PTHR34374">
    <property type="entry name" value="LARGE RIBOSOMAL RNA SUBUNIT ACCUMULATION PROTEIN YCED HOMOLOG 1, CHLOROPLASTIC"/>
    <property type="match status" value="1"/>
</dbReference>
<dbReference type="InterPro" id="IPR003772">
    <property type="entry name" value="YceD"/>
</dbReference>
<sequence length="168" mass="18501">MQINILKLRNAPGEKLTFDFSSAMDDIEVSGQHFRFVGPVAATGEVVSRDNYFQVKGVTKATILTSCNNCLESFALEVEGSLEEIYARNEEIVQADLASEAIGFLGDVINIEPEVSKSLIIELPMRLICSPECQGLCQQCGSNLNKTQCNCQNETIDPRLAVLKKLQQ</sequence>
<dbReference type="PANTHER" id="PTHR34374:SF1">
    <property type="entry name" value="LARGE RIBOSOMAL RNA SUBUNIT ACCUMULATION PROTEIN YCED HOMOLOG 1, CHLOROPLASTIC"/>
    <property type="match status" value="1"/>
</dbReference>
<dbReference type="Pfam" id="PF02620">
    <property type="entry name" value="YceD"/>
    <property type="match status" value="1"/>
</dbReference>
<dbReference type="OrthoDB" id="9790372at2"/>
<gene>
    <name evidence="1" type="ORF">SAMN02745123_03456</name>
</gene>
<name>A0A1M6W273_9FIRM</name>
<keyword evidence="2" id="KW-1185">Reference proteome</keyword>
<proteinExistence type="predicted"/>
<evidence type="ECO:0008006" key="3">
    <source>
        <dbReference type="Google" id="ProtNLM"/>
    </source>
</evidence>
<accession>A0A1M6W273</accession>
<reference evidence="2" key="1">
    <citation type="submission" date="2016-11" db="EMBL/GenBank/DDBJ databases">
        <authorList>
            <person name="Varghese N."/>
            <person name="Submissions S."/>
        </authorList>
    </citation>
    <scope>NUCLEOTIDE SEQUENCE [LARGE SCALE GENOMIC DNA]</scope>
    <source>
        <strain evidence="2">DSM 10349</strain>
    </source>
</reference>
<protein>
    <recommendedName>
        <fullName evidence="3">DUF177 domain-containing protein</fullName>
    </recommendedName>
</protein>
<evidence type="ECO:0000313" key="1">
    <source>
        <dbReference type="EMBL" id="SHK87820.1"/>
    </source>
</evidence>